<evidence type="ECO:0000313" key="2">
    <source>
        <dbReference type="EMBL" id="RCV30788.1"/>
    </source>
</evidence>
<reference evidence="2" key="1">
    <citation type="journal article" date="2012" name="Nat. Biotechnol.">
        <title>Reference genome sequence of the model plant Setaria.</title>
        <authorList>
            <person name="Bennetzen J.L."/>
            <person name="Schmutz J."/>
            <person name="Wang H."/>
            <person name="Percifield R."/>
            <person name="Hawkins J."/>
            <person name="Pontaroli A.C."/>
            <person name="Estep M."/>
            <person name="Feng L."/>
            <person name="Vaughn J.N."/>
            <person name="Grimwood J."/>
            <person name="Jenkins J."/>
            <person name="Barry K."/>
            <person name="Lindquist E."/>
            <person name="Hellsten U."/>
            <person name="Deshpande S."/>
            <person name="Wang X."/>
            <person name="Wu X."/>
            <person name="Mitros T."/>
            <person name="Triplett J."/>
            <person name="Yang X."/>
            <person name="Ye C.Y."/>
            <person name="Mauro-Herrera M."/>
            <person name="Wang L."/>
            <person name="Li P."/>
            <person name="Sharma M."/>
            <person name="Sharma R."/>
            <person name="Ronald P.C."/>
            <person name="Panaud O."/>
            <person name="Kellogg E.A."/>
            <person name="Brutnell T.P."/>
            <person name="Doust A.N."/>
            <person name="Tuskan G.A."/>
            <person name="Rokhsar D."/>
            <person name="Devos K.M."/>
        </authorList>
    </citation>
    <scope>NUCLEOTIDE SEQUENCE [LARGE SCALE GENOMIC DNA]</scope>
    <source>
        <strain evidence="2">Yugu1</strain>
    </source>
</reference>
<organism evidence="2">
    <name type="scientific">Setaria italica</name>
    <name type="common">Foxtail millet</name>
    <name type="synonym">Panicum italicum</name>
    <dbReference type="NCBI Taxonomy" id="4555"/>
    <lineage>
        <taxon>Eukaryota</taxon>
        <taxon>Viridiplantae</taxon>
        <taxon>Streptophyta</taxon>
        <taxon>Embryophyta</taxon>
        <taxon>Tracheophyta</taxon>
        <taxon>Spermatophyta</taxon>
        <taxon>Magnoliopsida</taxon>
        <taxon>Liliopsida</taxon>
        <taxon>Poales</taxon>
        <taxon>Poaceae</taxon>
        <taxon>PACMAD clade</taxon>
        <taxon>Panicoideae</taxon>
        <taxon>Panicodae</taxon>
        <taxon>Paniceae</taxon>
        <taxon>Cenchrinae</taxon>
        <taxon>Setaria</taxon>
    </lineage>
</organism>
<feature type="compositionally biased region" description="Low complexity" evidence="1">
    <location>
        <begin position="13"/>
        <end position="24"/>
    </location>
</feature>
<sequence length="65" mass="6474">MPPLHPIPLDTGTSTSAASFASATTPPPRLPPSAASLGKILVKISLPIPWSGTSISSPAQGPSQS</sequence>
<dbReference type="EMBL" id="CM003533">
    <property type="protein sequence ID" value="RCV30788.1"/>
    <property type="molecule type" value="Genomic_DNA"/>
</dbReference>
<dbReference type="AlphaFoldDB" id="A0A368RL40"/>
<protein>
    <submittedName>
        <fullName evidence="2">Uncharacterized protein</fullName>
    </submittedName>
</protein>
<feature type="region of interest" description="Disordered" evidence="1">
    <location>
        <begin position="1"/>
        <end position="34"/>
    </location>
</feature>
<name>A0A368RL40_SETIT</name>
<gene>
    <name evidence="2" type="ORF">SETIT_6G123800v2</name>
</gene>
<accession>A0A368RL40</accession>
<reference evidence="2" key="2">
    <citation type="submission" date="2015-07" db="EMBL/GenBank/DDBJ databases">
        <authorList>
            <person name="Noorani M."/>
        </authorList>
    </citation>
    <scope>NUCLEOTIDE SEQUENCE</scope>
    <source>
        <strain evidence="2">Yugu1</strain>
    </source>
</reference>
<evidence type="ECO:0000256" key="1">
    <source>
        <dbReference type="SAM" id="MobiDB-lite"/>
    </source>
</evidence>
<proteinExistence type="predicted"/>